<evidence type="ECO:0000256" key="1">
    <source>
        <dbReference type="SAM" id="MobiDB-lite"/>
    </source>
</evidence>
<feature type="compositionally biased region" description="Polar residues" evidence="1">
    <location>
        <begin position="106"/>
        <end position="123"/>
    </location>
</feature>
<accession>A0A9Q1K0D1</accession>
<feature type="domain" description="Reverse transcriptase zinc-binding" evidence="2">
    <location>
        <begin position="286"/>
        <end position="357"/>
    </location>
</feature>
<feature type="compositionally biased region" description="Basic and acidic residues" evidence="1">
    <location>
        <begin position="53"/>
        <end position="65"/>
    </location>
</feature>
<protein>
    <recommendedName>
        <fullName evidence="2">Reverse transcriptase zinc-binding domain-containing protein</fullName>
    </recommendedName>
</protein>
<dbReference type="OrthoDB" id="1110547at2759"/>
<name>A0A9Q1K0D1_9CARY</name>
<gene>
    <name evidence="3" type="ORF">Cgig2_029738</name>
</gene>
<feature type="compositionally biased region" description="Gly residues" evidence="1">
    <location>
        <begin position="1"/>
        <end position="11"/>
    </location>
</feature>
<feature type="compositionally biased region" description="Polar residues" evidence="1">
    <location>
        <begin position="144"/>
        <end position="156"/>
    </location>
</feature>
<comment type="caution">
    <text evidence="3">The sequence shown here is derived from an EMBL/GenBank/DDBJ whole genome shotgun (WGS) entry which is preliminary data.</text>
</comment>
<proteinExistence type="predicted"/>
<sequence length="434" mass="48428">MADLGGKGGMGESNEENLKGKPKSQARRSLKDILEAANSAWREDSGESKASSRKGESEIESEPRKGGTYPGIANPNGRSNGTMQPMHDKGTAVLIEGEVSAGVTAPKTTSNIPVNSQTKTLPQQAPDAPSSFLSRRNTWKRHNCNSLSKSKTSIGSKANARSKRKGADDVVELETSQLVDVAARAKRGRSIMMGCDLLRKGTGWVEGTEDCAVRNLIKEDVVEWDEALVGHLFDQNVFEIILSIPLSQRCPEDKRRWIFTKSEDYTVWLGYYVARVGATSCASCSSNQSNFWKQLWSLKVHNQIKNFLWCFCSNILPTKFNLAGKQCVPNAYCKIYGGREENQKHTFINCGWVEEVWGILGIDKGTNSKGWFNNVKNTLGMDGVSLCAYRLWSIWWLWLLTEQEGGFLAFFRLCRRRNRIMLVVVIIKGAREVV</sequence>
<evidence type="ECO:0000313" key="3">
    <source>
        <dbReference type="EMBL" id="KAJ8434214.1"/>
    </source>
</evidence>
<dbReference type="Proteomes" id="UP001153076">
    <property type="component" value="Unassembled WGS sequence"/>
</dbReference>
<dbReference type="Pfam" id="PF13966">
    <property type="entry name" value="zf-RVT"/>
    <property type="match status" value="1"/>
</dbReference>
<dbReference type="EMBL" id="JAKOGI010000492">
    <property type="protein sequence ID" value="KAJ8434214.1"/>
    <property type="molecule type" value="Genomic_DNA"/>
</dbReference>
<evidence type="ECO:0000313" key="4">
    <source>
        <dbReference type="Proteomes" id="UP001153076"/>
    </source>
</evidence>
<dbReference type="InterPro" id="IPR026960">
    <property type="entry name" value="RVT-Znf"/>
</dbReference>
<keyword evidence="4" id="KW-1185">Reference proteome</keyword>
<evidence type="ECO:0000259" key="2">
    <source>
        <dbReference type="Pfam" id="PF13966"/>
    </source>
</evidence>
<dbReference type="AlphaFoldDB" id="A0A9Q1K0D1"/>
<reference evidence="3" key="1">
    <citation type="submission" date="2022-04" db="EMBL/GenBank/DDBJ databases">
        <title>Carnegiea gigantea Genome sequencing and assembly v2.</title>
        <authorList>
            <person name="Copetti D."/>
            <person name="Sanderson M.J."/>
            <person name="Burquez A."/>
            <person name="Wojciechowski M.F."/>
        </authorList>
    </citation>
    <scope>NUCLEOTIDE SEQUENCE</scope>
    <source>
        <strain evidence="3">SGP5-SGP5p</strain>
        <tissue evidence="3">Aerial part</tissue>
    </source>
</reference>
<feature type="region of interest" description="Disordered" evidence="1">
    <location>
        <begin position="104"/>
        <end position="167"/>
    </location>
</feature>
<organism evidence="3 4">
    <name type="scientific">Carnegiea gigantea</name>
    <dbReference type="NCBI Taxonomy" id="171969"/>
    <lineage>
        <taxon>Eukaryota</taxon>
        <taxon>Viridiplantae</taxon>
        <taxon>Streptophyta</taxon>
        <taxon>Embryophyta</taxon>
        <taxon>Tracheophyta</taxon>
        <taxon>Spermatophyta</taxon>
        <taxon>Magnoliopsida</taxon>
        <taxon>eudicotyledons</taxon>
        <taxon>Gunneridae</taxon>
        <taxon>Pentapetalae</taxon>
        <taxon>Caryophyllales</taxon>
        <taxon>Cactineae</taxon>
        <taxon>Cactaceae</taxon>
        <taxon>Cactoideae</taxon>
        <taxon>Echinocereeae</taxon>
        <taxon>Carnegiea</taxon>
    </lineage>
</organism>
<feature type="region of interest" description="Disordered" evidence="1">
    <location>
        <begin position="1"/>
        <end position="86"/>
    </location>
</feature>